<feature type="domain" description="Calcineurin-like phosphoesterase" evidence="1">
    <location>
        <begin position="2"/>
        <end position="239"/>
    </location>
</feature>
<dbReference type="Pfam" id="PF00149">
    <property type="entry name" value="Metallophos"/>
    <property type="match status" value="1"/>
</dbReference>
<dbReference type="GO" id="GO:0016787">
    <property type="term" value="F:hydrolase activity"/>
    <property type="evidence" value="ECO:0007669"/>
    <property type="project" value="InterPro"/>
</dbReference>
<evidence type="ECO:0000259" key="1">
    <source>
        <dbReference type="Pfam" id="PF00149"/>
    </source>
</evidence>
<accession>A0AAE3J642</accession>
<protein>
    <submittedName>
        <fullName evidence="2">Metallophosphoesterase</fullName>
    </submittedName>
</protein>
<sequence length="260" mass="30895">MIYITGDTHADFSRFTKRQRCRLPFELTEKDIVIVCGDFGLLWERNDKTLKYNLDWMSRLPFKILWVSGNHENYDMLEDYQLEEWHGGKVRHILRDQIIYLERGQVFKIEGKKFFTFGGASSHDIQGGVLDPHDPDYAKKRIAANKARLPYRIKGISWWEQELPTEEEMQEGIRNLEKVNYKVDYVITHCLASSVQGKLERYFGSGDFIHSYKEDILTEYFDRLEQKLQYKYWYCGHYHLDMEVDERHGVVYEGIGAVKL</sequence>
<evidence type="ECO:0000313" key="2">
    <source>
        <dbReference type="EMBL" id="MCC2189225.1"/>
    </source>
</evidence>
<dbReference type="EMBL" id="JAJEPR010000006">
    <property type="protein sequence ID" value="MCC2189225.1"/>
    <property type="molecule type" value="Genomic_DNA"/>
</dbReference>
<organism evidence="2 3">
    <name type="scientific">Fusicatenibacter faecihominis</name>
    <dbReference type="NCBI Taxonomy" id="2881276"/>
    <lineage>
        <taxon>Bacteria</taxon>
        <taxon>Bacillati</taxon>
        <taxon>Bacillota</taxon>
        <taxon>Clostridia</taxon>
        <taxon>Lachnospirales</taxon>
        <taxon>Lachnospiraceae</taxon>
        <taxon>Fusicatenibacter</taxon>
    </lineage>
</organism>
<dbReference type="RefSeq" id="WP_227614634.1">
    <property type="nucleotide sequence ID" value="NZ_JAJEPR010000006.1"/>
</dbReference>
<dbReference type="SUPFAM" id="SSF56300">
    <property type="entry name" value="Metallo-dependent phosphatases"/>
    <property type="match status" value="1"/>
</dbReference>
<reference evidence="2 3" key="1">
    <citation type="submission" date="2021-10" db="EMBL/GenBank/DDBJ databases">
        <title>Anaerobic single-cell dispensing facilitates the cultivation of human gut bacteria.</title>
        <authorList>
            <person name="Afrizal A."/>
        </authorList>
    </citation>
    <scope>NUCLEOTIDE SEQUENCE [LARGE SCALE GENOMIC DNA]</scope>
    <source>
        <strain evidence="2 3">CLA-AA-H277</strain>
    </source>
</reference>
<dbReference type="InterPro" id="IPR029052">
    <property type="entry name" value="Metallo-depent_PP-like"/>
</dbReference>
<evidence type="ECO:0000313" key="3">
    <source>
        <dbReference type="Proteomes" id="UP001197875"/>
    </source>
</evidence>
<name>A0AAE3J642_9FIRM</name>
<dbReference type="InterPro" id="IPR004843">
    <property type="entry name" value="Calcineurin-like_PHP"/>
</dbReference>
<dbReference type="Gene3D" id="3.60.21.10">
    <property type="match status" value="1"/>
</dbReference>
<gene>
    <name evidence="2" type="ORF">LKD71_05255</name>
</gene>
<proteinExistence type="predicted"/>
<keyword evidence="3" id="KW-1185">Reference proteome</keyword>
<comment type="caution">
    <text evidence="2">The sequence shown here is derived from an EMBL/GenBank/DDBJ whole genome shotgun (WGS) entry which is preliminary data.</text>
</comment>
<dbReference type="Proteomes" id="UP001197875">
    <property type="component" value="Unassembled WGS sequence"/>
</dbReference>
<dbReference type="AlphaFoldDB" id="A0AAE3J642"/>